<protein>
    <submittedName>
        <fullName evidence="1">Uncharacterized protein</fullName>
    </submittedName>
</protein>
<comment type="caution">
    <text evidence="1">The sequence shown here is derived from an EMBL/GenBank/DDBJ whole genome shotgun (WGS) entry which is preliminary data.</text>
</comment>
<evidence type="ECO:0000313" key="2">
    <source>
        <dbReference type="Proteomes" id="UP000276133"/>
    </source>
</evidence>
<sequence length="85" mass="9544">MTRLAHEHVKSISSLLSNFCPNNPKVYNANNMDTHHKKLIIQRSSKIFTSKLSLSTQLLLNSQQLIVLGQAFRPARRASLNLTSA</sequence>
<gene>
    <name evidence="1" type="ORF">BpHYR1_045722</name>
</gene>
<dbReference type="Proteomes" id="UP000276133">
    <property type="component" value="Unassembled WGS sequence"/>
</dbReference>
<evidence type="ECO:0000313" key="1">
    <source>
        <dbReference type="EMBL" id="RNA15714.1"/>
    </source>
</evidence>
<name>A0A3M7QX74_BRAPC</name>
<organism evidence="1 2">
    <name type="scientific">Brachionus plicatilis</name>
    <name type="common">Marine rotifer</name>
    <name type="synonym">Brachionus muelleri</name>
    <dbReference type="NCBI Taxonomy" id="10195"/>
    <lineage>
        <taxon>Eukaryota</taxon>
        <taxon>Metazoa</taxon>
        <taxon>Spiralia</taxon>
        <taxon>Gnathifera</taxon>
        <taxon>Rotifera</taxon>
        <taxon>Eurotatoria</taxon>
        <taxon>Monogononta</taxon>
        <taxon>Pseudotrocha</taxon>
        <taxon>Ploima</taxon>
        <taxon>Brachionidae</taxon>
        <taxon>Brachionus</taxon>
    </lineage>
</organism>
<dbReference type="AlphaFoldDB" id="A0A3M7QX74"/>
<proteinExistence type="predicted"/>
<reference evidence="1 2" key="1">
    <citation type="journal article" date="2018" name="Sci. Rep.">
        <title>Genomic signatures of local adaptation to the degree of environmental predictability in rotifers.</title>
        <authorList>
            <person name="Franch-Gras L."/>
            <person name="Hahn C."/>
            <person name="Garcia-Roger E.M."/>
            <person name="Carmona M.J."/>
            <person name="Serra M."/>
            <person name="Gomez A."/>
        </authorList>
    </citation>
    <scope>NUCLEOTIDE SEQUENCE [LARGE SCALE GENOMIC DNA]</scope>
    <source>
        <strain evidence="1">HYR1</strain>
    </source>
</reference>
<dbReference type="EMBL" id="REGN01004900">
    <property type="protein sequence ID" value="RNA15714.1"/>
    <property type="molecule type" value="Genomic_DNA"/>
</dbReference>
<accession>A0A3M7QX74</accession>
<keyword evidence="2" id="KW-1185">Reference proteome</keyword>